<gene>
    <name evidence="3" type="ORF">HDF22_002034</name>
    <name evidence="2" type="ORF">HDF23_004855</name>
</gene>
<dbReference type="Proteomes" id="UP000541583">
    <property type="component" value="Unassembled WGS sequence"/>
</dbReference>
<dbReference type="OrthoDB" id="1358731at2"/>
<feature type="transmembrane region" description="Helical" evidence="1">
    <location>
        <begin position="107"/>
        <end position="130"/>
    </location>
</feature>
<dbReference type="Proteomes" id="UP000548326">
    <property type="component" value="Unassembled WGS sequence"/>
</dbReference>
<name>A0A1N7F3I7_9SPHI</name>
<keyword evidence="1" id="KW-1133">Transmembrane helix</keyword>
<feature type="transmembrane region" description="Helical" evidence="1">
    <location>
        <begin position="162"/>
        <end position="181"/>
    </location>
</feature>
<evidence type="ECO:0000313" key="4">
    <source>
        <dbReference type="Proteomes" id="UP000541583"/>
    </source>
</evidence>
<proteinExistence type="predicted"/>
<dbReference type="EMBL" id="JACHCB010000016">
    <property type="protein sequence ID" value="MBB6112082.1"/>
    <property type="molecule type" value="Genomic_DNA"/>
</dbReference>
<dbReference type="EMBL" id="JACHCA010000005">
    <property type="protein sequence ID" value="MBB6127921.1"/>
    <property type="molecule type" value="Genomic_DNA"/>
</dbReference>
<evidence type="ECO:0000313" key="3">
    <source>
        <dbReference type="EMBL" id="MBB6127921.1"/>
    </source>
</evidence>
<comment type="caution">
    <text evidence="3">The sequence shown here is derived from an EMBL/GenBank/DDBJ whole genome shotgun (WGS) entry which is preliminary data.</text>
</comment>
<reference evidence="4 5" key="1">
    <citation type="submission" date="2020-08" db="EMBL/GenBank/DDBJ databases">
        <title>Genomic Encyclopedia of Type Strains, Phase IV (KMG-V): Genome sequencing to study the core and pangenomes of soil and plant-associated prokaryotes.</title>
        <authorList>
            <person name="Whitman W."/>
        </authorList>
    </citation>
    <scope>NUCLEOTIDE SEQUENCE [LARGE SCALE GENOMIC DNA]</scope>
    <source>
        <strain evidence="2 4">ANJLi2</strain>
        <strain evidence="3 5">MP601</strain>
    </source>
</reference>
<dbReference type="RefSeq" id="WP_076377183.1">
    <property type="nucleotide sequence ID" value="NZ_FTMG01000016.1"/>
</dbReference>
<evidence type="ECO:0000256" key="1">
    <source>
        <dbReference type="SAM" id="Phobius"/>
    </source>
</evidence>
<evidence type="ECO:0000313" key="2">
    <source>
        <dbReference type="EMBL" id="MBB6112082.1"/>
    </source>
</evidence>
<keyword evidence="4" id="KW-1185">Reference proteome</keyword>
<organism evidence="3 5">
    <name type="scientific">Mucilaginibacter lappiensis</name>
    <dbReference type="NCBI Taxonomy" id="354630"/>
    <lineage>
        <taxon>Bacteria</taxon>
        <taxon>Pseudomonadati</taxon>
        <taxon>Bacteroidota</taxon>
        <taxon>Sphingobacteriia</taxon>
        <taxon>Sphingobacteriales</taxon>
        <taxon>Sphingobacteriaceae</taxon>
        <taxon>Mucilaginibacter</taxon>
    </lineage>
</organism>
<evidence type="ECO:0008006" key="6">
    <source>
        <dbReference type="Google" id="ProtNLM"/>
    </source>
</evidence>
<dbReference type="Pfam" id="PF22564">
    <property type="entry name" value="HAAS"/>
    <property type="match status" value="1"/>
</dbReference>
<protein>
    <recommendedName>
        <fullName evidence="6">DUF1700 domain-containing protein</fullName>
    </recommendedName>
</protein>
<keyword evidence="1" id="KW-0812">Transmembrane</keyword>
<accession>A0A1N7F3I7</accession>
<evidence type="ECO:0000313" key="5">
    <source>
        <dbReference type="Proteomes" id="UP000548326"/>
    </source>
</evidence>
<dbReference type="AlphaFoldDB" id="A0A1N7F3I7"/>
<keyword evidence="1" id="KW-0472">Membrane</keyword>
<dbReference type="STRING" id="354630.SAMN05421821_11698"/>
<sequence>MNKDTLLNDQHYKAYMKKVHSMINKLPKHDQADIQREISSHIFESLNNYPETTIEQALENLGEPQTYLSEWVVTKKLERAVSTYNPFRIIWGLITGIIKHGAYAFKYILFGLLYLFTFTFGFLCIAKIIAPSHTGLFISSQSFVFGFSSDISNAHEVLGAKFIPICLFITILLYMVITVLLKMSLVKAKERLF</sequence>